<dbReference type="PATRIC" id="fig|525903.6.peg.1675"/>
<dbReference type="OrthoDB" id="9821477at2"/>
<reference evidence="1 2" key="1">
    <citation type="journal article" date="2009" name="Stand. Genomic Sci.">
        <title>Complete genome sequence of Thermanaerovibrio acidaminovorans type strain (Su883).</title>
        <authorList>
            <person name="Chovatia M."/>
            <person name="Sikorski J."/>
            <person name="Schroder M."/>
            <person name="Lapidus A."/>
            <person name="Nolan M."/>
            <person name="Tice H."/>
            <person name="Glavina Del Rio T."/>
            <person name="Copeland A."/>
            <person name="Cheng J.F."/>
            <person name="Lucas S."/>
            <person name="Chen F."/>
            <person name="Bruce D."/>
            <person name="Goodwin L."/>
            <person name="Pitluck S."/>
            <person name="Ivanova N."/>
            <person name="Mavromatis K."/>
            <person name="Ovchinnikova G."/>
            <person name="Pati A."/>
            <person name="Chen A."/>
            <person name="Palaniappan K."/>
            <person name="Land M."/>
            <person name="Hauser L."/>
            <person name="Chang Y.J."/>
            <person name="Jeffries C.D."/>
            <person name="Chain P."/>
            <person name="Saunders E."/>
            <person name="Detter J.C."/>
            <person name="Brettin T."/>
            <person name="Rohde M."/>
            <person name="Goker M."/>
            <person name="Spring S."/>
            <person name="Bristow J."/>
            <person name="Markowitz V."/>
            <person name="Hugenholtz P."/>
            <person name="Kyrpides N.C."/>
            <person name="Klenk H.P."/>
            <person name="Eisen J.A."/>
        </authorList>
    </citation>
    <scope>NUCLEOTIDE SEQUENCE [LARGE SCALE GENOMIC DNA]</scope>
    <source>
        <strain evidence="2">ATCC 49978 / DSM 6589 / Su883</strain>
    </source>
</reference>
<dbReference type="RefSeq" id="WP_012870408.1">
    <property type="nucleotide sequence ID" value="NC_013522.1"/>
</dbReference>
<dbReference type="STRING" id="525903.Taci_1685"/>
<proteinExistence type="predicted"/>
<organism evidence="1 2">
    <name type="scientific">Thermanaerovibrio acidaminovorans (strain ATCC 49978 / DSM 6589 / Su883)</name>
    <name type="common">Selenomonas acidaminovorans</name>
    <dbReference type="NCBI Taxonomy" id="525903"/>
    <lineage>
        <taxon>Bacteria</taxon>
        <taxon>Thermotogati</taxon>
        <taxon>Synergistota</taxon>
        <taxon>Synergistia</taxon>
        <taxon>Synergistales</taxon>
        <taxon>Synergistaceae</taxon>
        <taxon>Thermanaerovibrio</taxon>
    </lineage>
</organism>
<dbReference type="AlphaFoldDB" id="D1B7A8"/>
<dbReference type="EMBL" id="CP001818">
    <property type="protein sequence ID" value="ACZ19899.1"/>
    <property type="molecule type" value="Genomic_DNA"/>
</dbReference>
<dbReference type="KEGG" id="tai:Taci_1685"/>
<dbReference type="HOGENOM" id="CLU_796766_0_0_0"/>
<keyword evidence="2" id="KW-1185">Reference proteome</keyword>
<dbReference type="EnsemblBacteria" id="ACZ19899">
    <property type="protein sequence ID" value="ACZ19899"/>
    <property type="gene ID" value="Taci_1685"/>
</dbReference>
<evidence type="ECO:0000313" key="1">
    <source>
        <dbReference type="EMBL" id="ACZ19899.1"/>
    </source>
</evidence>
<dbReference type="Proteomes" id="UP000002030">
    <property type="component" value="Chromosome"/>
</dbReference>
<name>D1B7A8_THEAS</name>
<gene>
    <name evidence="1" type="ordered locus">Taci_1685</name>
</gene>
<protein>
    <submittedName>
        <fullName evidence="1">Uncharacterized protein</fullName>
    </submittedName>
</protein>
<accession>D1B7A8</accession>
<sequence>MRYSVRKSLWVVLPLLGLVSWWAFKALVTVDPIRMLPRTRGVVVGLKDGSRAARQLADWGLWRFMPKELWRLEPILPYMGRCAIVLEDGHVMGLFQASRGNARELSNLEIPGVHLRLLSKVPLPLWAFGPSEFALDRIQEAFIDPSVRMDHQRRTKGDDVLIFRLATGERGEISWSVNHEGELGFSFHAPLERFLGPFKQRNLIAPPMEGSGSLHGFLALDGPMAPKLARLIPSLAPEVGDVWGAFGAGAPQGRRVMLLLSDRGWDLFVEGRGYLRGGEPLEIPKELKDAPAPREPLSLVLDSKGVEALGGALGGTIGEVISDLSPGRLILRVHSPSRGDGRLLLGDR</sequence>
<evidence type="ECO:0000313" key="2">
    <source>
        <dbReference type="Proteomes" id="UP000002030"/>
    </source>
</evidence>